<keyword evidence="5" id="KW-0742">SOS response</keyword>
<keyword evidence="9" id="KW-1185">Reference proteome</keyword>
<dbReference type="InterPro" id="IPR017961">
    <property type="entry name" value="DNA_pol_Y-fam_little_finger"/>
</dbReference>
<dbReference type="Gene3D" id="1.10.150.20">
    <property type="entry name" value="5' to 3' exonuclease, C-terminal subdomain"/>
    <property type="match status" value="1"/>
</dbReference>
<reference evidence="8 9" key="1">
    <citation type="submission" date="2019-09" db="EMBL/GenBank/DDBJ databases">
        <title>The Halomonas whole genome shotgun (WGS).</title>
        <authorList>
            <person name="Xie Z."/>
        </authorList>
    </citation>
    <scope>NUCLEOTIDE SEQUENCE [LARGE SCALE GENOMIC DNA]</scope>
    <source>
        <strain evidence="8 9">NBT06E8</strain>
    </source>
</reference>
<name>A0ABQ6XDP9_9GAMM</name>
<evidence type="ECO:0000259" key="7">
    <source>
        <dbReference type="PROSITE" id="PS50173"/>
    </source>
</evidence>
<dbReference type="Proteomes" id="UP000466130">
    <property type="component" value="Unassembled WGS sequence"/>
</dbReference>
<comment type="caution">
    <text evidence="8">The sequence shown here is derived from an EMBL/GenBank/DDBJ whole genome shotgun (WGS) entry which is preliminary data.</text>
</comment>
<feature type="domain" description="UmuC" evidence="7">
    <location>
        <begin position="2"/>
        <end position="187"/>
    </location>
</feature>
<evidence type="ECO:0000256" key="4">
    <source>
        <dbReference type="ARBA" id="ARBA00023204"/>
    </source>
</evidence>
<keyword evidence="2" id="KW-0227">DNA damage</keyword>
<dbReference type="PANTHER" id="PTHR11076">
    <property type="entry name" value="DNA REPAIR POLYMERASE UMUC / TRANSFERASE FAMILY MEMBER"/>
    <property type="match status" value="1"/>
</dbReference>
<evidence type="ECO:0000256" key="2">
    <source>
        <dbReference type="ARBA" id="ARBA00022763"/>
    </source>
</evidence>
<evidence type="ECO:0000256" key="6">
    <source>
        <dbReference type="SAM" id="MobiDB-lite"/>
    </source>
</evidence>
<dbReference type="InterPro" id="IPR050116">
    <property type="entry name" value="DNA_polymerase-Y"/>
</dbReference>
<feature type="region of interest" description="Disordered" evidence="6">
    <location>
        <begin position="429"/>
        <end position="462"/>
    </location>
</feature>
<keyword evidence="4" id="KW-0234">DNA repair</keyword>
<gene>
    <name evidence="8" type="ORF">F1978_02415</name>
</gene>
<organism evidence="8 9">
    <name type="scientific">Vreelandella piezotolerans</name>
    <dbReference type="NCBI Taxonomy" id="2609667"/>
    <lineage>
        <taxon>Bacteria</taxon>
        <taxon>Pseudomonadati</taxon>
        <taxon>Pseudomonadota</taxon>
        <taxon>Gammaproteobacteria</taxon>
        <taxon>Oceanospirillales</taxon>
        <taxon>Halomonadaceae</taxon>
        <taxon>Vreelandella</taxon>
    </lineage>
</organism>
<comment type="similarity">
    <text evidence="1">Belongs to the DNA polymerase type-Y family.</text>
</comment>
<accession>A0ABQ6XDP9</accession>
<evidence type="ECO:0000256" key="1">
    <source>
        <dbReference type="ARBA" id="ARBA00010945"/>
    </source>
</evidence>
<dbReference type="Pfam" id="PF11799">
    <property type="entry name" value="IMS_C"/>
    <property type="match status" value="1"/>
</dbReference>
<protein>
    <submittedName>
        <fullName evidence="8">Y-family DNA polymerase</fullName>
    </submittedName>
</protein>
<dbReference type="PROSITE" id="PS50173">
    <property type="entry name" value="UMUC"/>
    <property type="match status" value="1"/>
</dbReference>
<dbReference type="InterPro" id="IPR043502">
    <property type="entry name" value="DNA/RNA_pol_sf"/>
</dbReference>
<proteinExistence type="inferred from homology"/>
<dbReference type="InterPro" id="IPR043128">
    <property type="entry name" value="Rev_trsase/Diguanyl_cyclase"/>
</dbReference>
<dbReference type="Pfam" id="PF00817">
    <property type="entry name" value="IMS"/>
    <property type="match status" value="1"/>
</dbReference>
<dbReference type="InterPro" id="IPR001126">
    <property type="entry name" value="UmuC"/>
</dbReference>
<evidence type="ECO:0000313" key="9">
    <source>
        <dbReference type="Proteomes" id="UP000466130"/>
    </source>
</evidence>
<dbReference type="InterPro" id="IPR025188">
    <property type="entry name" value="DUF4113"/>
</dbReference>
<dbReference type="Pfam" id="PF13438">
    <property type="entry name" value="DUF4113"/>
    <property type="match status" value="1"/>
</dbReference>
<dbReference type="SUPFAM" id="SSF56672">
    <property type="entry name" value="DNA/RNA polymerases"/>
    <property type="match status" value="1"/>
</dbReference>
<dbReference type="EMBL" id="VWRT01000001">
    <property type="protein sequence ID" value="KAE8440117.1"/>
    <property type="molecule type" value="Genomic_DNA"/>
</dbReference>
<evidence type="ECO:0000256" key="5">
    <source>
        <dbReference type="ARBA" id="ARBA00023236"/>
    </source>
</evidence>
<dbReference type="Gene3D" id="3.40.1170.60">
    <property type="match status" value="1"/>
</dbReference>
<sequence>MIGLVDANNFYVSCERVFNPALEGKPVGVMSNNDGCVIARSAEMKAMEIAMGTPAYQLEGLRRRGVIHLLSSNYELYGDMSARLAQLLRDACPEVAPYSIDEMFIYLDGFDDAQCQAIGAALRRRIRRHLGLPVCVGLAPTHTLAKLANHVAKKQPHYEGVCLLQGDSATTHVLLKQLAVSDVWGVGRRLAERLAVSGIRTAWDLRECDPKQLRKRFSVVVARTALELRGTPCLEMNAVEQPRQRIMTSRSFGQATGVKADLHAALRRHAQRSAEKLRQQGSLARAVMLFLNTNRHRKDQPQRSPSAMIPLDAPTDDTRILLEAVREGLDQMYLPGFQFMKAGVMLLDLVDAQQYQLSLLQPAAKAHPHLMKTVDAINQKMGQGTLRFGMTDADAPWQLRCAHRSKRYTTCWDELMEAGTHPGAIAEARARREAQQRLAGRKRSAKTRANGFAHHGHEHQQR</sequence>
<evidence type="ECO:0000313" key="8">
    <source>
        <dbReference type="EMBL" id="KAE8440117.1"/>
    </source>
</evidence>
<dbReference type="CDD" id="cd01700">
    <property type="entry name" value="PolY_Pol_V_umuC"/>
    <property type="match status" value="1"/>
</dbReference>
<dbReference type="RefSeq" id="WP_153842390.1">
    <property type="nucleotide sequence ID" value="NZ_CP048602.1"/>
</dbReference>
<keyword evidence="3" id="KW-0741">SOS mutagenesis</keyword>
<evidence type="ECO:0000256" key="3">
    <source>
        <dbReference type="ARBA" id="ARBA00023199"/>
    </source>
</evidence>
<dbReference type="PANTHER" id="PTHR11076:SF34">
    <property type="entry name" value="PROTEIN UMUC"/>
    <property type="match status" value="1"/>
</dbReference>
<dbReference type="Gene3D" id="3.30.70.270">
    <property type="match status" value="1"/>
</dbReference>